<dbReference type="OrthoDB" id="114042at2759"/>
<dbReference type="Proteomes" id="UP000435112">
    <property type="component" value="Unassembled WGS sequence"/>
</dbReference>
<dbReference type="Proteomes" id="UP000429607">
    <property type="component" value="Unassembled WGS sequence"/>
</dbReference>
<evidence type="ECO:0000313" key="4">
    <source>
        <dbReference type="Proteomes" id="UP000429607"/>
    </source>
</evidence>
<keyword evidence="5" id="KW-1185">Reference proteome</keyword>
<evidence type="ECO:0000313" key="3">
    <source>
        <dbReference type="EMBL" id="KAE9281106.1"/>
    </source>
</evidence>
<organism evidence="3 5">
    <name type="scientific">Phytophthora rubi</name>
    <dbReference type="NCBI Taxonomy" id="129364"/>
    <lineage>
        <taxon>Eukaryota</taxon>
        <taxon>Sar</taxon>
        <taxon>Stramenopiles</taxon>
        <taxon>Oomycota</taxon>
        <taxon>Peronosporomycetes</taxon>
        <taxon>Peronosporales</taxon>
        <taxon>Peronosporaceae</taxon>
        <taxon>Phytophthora</taxon>
    </lineage>
</organism>
<accession>A0A6A4BVJ9</accession>
<comment type="caution">
    <text evidence="3">The sequence shown here is derived from an EMBL/GenBank/DDBJ whole genome shotgun (WGS) entry which is preliminary data.</text>
</comment>
<sequence>MVIWSGEAVSEVEDASVDASESTFLRGSWVFEGGGSLYCDEVGCIRVQSVIQVFDALEFYFKYFMNMEIATTELGDDLAMREVSNNLESGSKNLSSGPIVEKNALKLFEYFNEDGHHGRITSR</sequence>
<dbReference type="EMBL" id="QXFU01004197">
    <property type="protein sequence ID" value="KAE8970136.1"/>
    <property type="molecule type" value="Genomic_DNA"/>
</dbReference>
<gene>
    <name evidence="2" type="ORF">PR001_g26531</name>
    <name evidence="1" type="ORF">PR002_g27212</name>
    <name evidence="3" type="ORF">PR003_g27765</name>
</gene>
<reference evidence="3 5" key="1">
    <citation type="submission" date="2018-08" db="EMBL/GenBank/DDBJ databases">
        <title>Genomic investigation of the strawberry pathogen Phytophthora fragariae indicates pathogenicity is determined by transcriptional variation in three key races.</title>
        <authorList>
            <person name="Adams T.M."/>
            <person name="Armitage A.D."/>
            <person name="Sobczyk M.K."/>
            <person name="Bates H.J."/>
            <person name="Dunwell J.M."/>
            <person name="Nellist C.F."/>
            <person name="Harrison R.J."/>
        </authorList>
    </citation>
    <scope>NUCLEOTIDE SEQUENCE [LARGE SCALE GENOMIC DNA]</scope>
    <source>
        <strain evidence="2 4">SCRP249</strain>
        <strain evidence="1 6">SCRP324</strain>
        <strain evidence="3 5">SCRP333</strain>
    </source>
</reference>
<evidence type="ECO:0000313" key="2">
    <source>
        <dbReference type="EMBL" id="KAE8972686.1"/>
    </source>
</evidence>
<dbReference type="EMBL" id="QXFT01003984">
    <property type="protein sequence ID" value="KAE9281106.1"/>
    <property type="molecule type" value="Genomic_DNA"/>
</dbReference>
<evidence type="ECO:0000313" key="6">
    <source>
        <dbReference type="Proteomes" id="UP000435112"/>
    </source>
</evidence>
<evidence type="ECO:0000313" key="1">
    <source>
        <dbReference type="EMBL" id="KAE8970136.1"/>
    </source>
</evidence>
<dbReference type="Proteomes" id="UP000434957">
    <property type="component" value="Unassembled WGS sequence"/>
</dbReference>
<proteinExistence type="predicted"/>
<evidence type="ECO:0000313" key="5">
    <source>
        <dbReference type="Proteomes" id="UP000434957"/>
    </source>
</evidence>
<dbReference type="EMBL" id="QXFV01003957">
    <property type="protein sequence ID" value="KAE8972686.1"/>
    <property type="molecule type" value="Genomic_DNA"/>
</dbReference>
<protein>
    <submittedName>
        <fullName evidence="3">Uncharacterized protein</fullName>
    </submittedName>
</protein>
<name>A0A6A4BVJ9_9STRA</name>
<dbReference type="AlphaFoldDB" id="A0A6A4BVJ9"/>